<reference evidence="2 3" key="1">
    <citation type="submission" date="2020-09" db="EMBL/GenBank/DDBJ databases">
        <authorList>
            <person name="Ashkenazy H."/>
        </authorList>
    </citation>
    <scope>NUCLEOTIDE SEQUENCE [LARGE SCALE GENOMIC DNA]</scope>
    <source>
        <strain evidence="3">cv. Cdm-0</strain>
    </source>
</reference>
<evidence type="ECO:0000259" key="1">
    <source>
        <dbReference type="Pfam" id="PF08268"/>
    </source>
</evidence>
<evidence type="ECO:0000313" key="2">
    <source>
        <dbReference type="EMBL" id="CAD5318014.1"/>
    </source>
</evidence>
<proteinExistence type="predicted"/>
<dbReference type="AlphaFoldDB" id="A0A7G2E782"/>
<sequence length="126" mass="14709">MKTMRFEWSSTRAVEEGPVHHIQHRFKERVRVMGSCDGLVCILDHDILISPIIVTNPSMRRSQNLPLSMTQLKYLDNKMPLPKVFPFLGFGKDNVTGTYKLVWLHDDKSNNISSCEVFDFEVKKWR</sequence>
<feature type="domain" description="F-box associated beta-propeller type 3" evidence="1">
    <location>
        <begin position="21"/>
        <end position="126"/>
    </location>
</feature>
<dbReference type="InterPro" id="IPR013187">
    <property type="entry name" value="F-box-assoc_dom_typ3"/>
</dbReference>
<accession>A0A7G2E782</accession>
<evidence type="ECO:0000313" key="3">
    <source>
        <dbReference type="Proteomes" id="UP000516314"/>
    </source>
</evidence>
<protein>
    <submittedName>
        <fullName evidence="2">(thale cress) hypothetical protein</fullName>
    </submittedName>
</protein>
<dbReference type="Pfam" id="PF08268">
    <property type="entry name" value="FBA_3"/>
    <property type="match status" value="1"/>
</dbReference>
<dbReference type="PANTHER" id="PTHR31672">
    <property type="entry name" value="BNACNNG10540D PROTEIN"/>
    <property type="match status" value="1"/>
</dbReference>
<gene>
    <name evidence="2" type="ORF">AT9943_LOCUS6257</name>
</gene>
<organism evidence="2 3">
    <name type="scientific">Arabidopsis thaliana</name>
    <name type="common">Mouse-ear cress</name>
    <dbReference type="NCBI Taxonomy" id="3702"/>
    <lineage>
        <taxon>Eukaryota</taxon>
        <taxon>Viridiplantae</taxon>
        <taxon>Streptophyta</taxon>
        <taxon>Embryophyta</taxon>
        <taxon>Tracheophyta</taxon>
        <taxon>Spermatophyta</taxon>
        <taxon>Magnoliopsida</taxon>
        <taxon>eudicotyledons</taxon>
        <taxon>Gunneridae</taxon>
        <taxon>Pentapetalae</taxon>
        <taxon>rosids</taxon>
        <taxon>malvids</taxon>
        <taxon>Brassicales</taxon>
        <taxon>Brassicaceae</taxon>
        <taxon>Camelineae</taxon>
        <taxon>Arabidopsis</taxon>
    </lineage>
</organism>
<name>A0A7G2E782_ARATH</name>
<dbReference type="InterPro" id="IPR050796">
    <property type="entry name" value="SCF_F-box_component"/>
</dbReference>
<dbReference type="Proteomes" id="UP000516314">
    <property type="component" value="Chromosome 2"/>
</dbReference>
<dbReference type="EMBL" id="LR881467">
    <property type="protein sequence ID" value="CAD5318014.1"/>
    <property type="molecule type" value="Genomic_DNA"/>
</dbReference>
<dbReference type="PANTHER" id="PTHR31672:SF13">
    <property type="entry name" value="F-BOX PROTEIN CPR30-LIKE"/>
    <property type="match status" value="1"/>
</dbReference>